<evidence type="ECO:0008006" key="3">
    <source>
        <dbReference type="Google" id="ProtNLM"/>
    </source>
</evidence>
<reference evidence="1" key="2">
    <citation type="submission" date="2024-10" db="UniProtKB">
        <authorList>
            <consortium name="EnsemblProtists"/>
        </authorList>
    </citation>
    <scope>IDENTIFICATION</scope>
</reference>
<dbReference type="PaxDb" id="2903-EOD15692"/>
<proteinExistence type="predicted"/>
<accession>A0A0D3IWQ7</accession>
<name>A0A0D3IWQ7_EMIH1</name>
<dbReference type="InterPro" id="IPR012334">
    <property type="entry name" value="Pectin_lyas_fold"/>
</dbReference>
<dbReference type="HOGENOM" id="CLU_1216691_0_0_1"/>
<evidence type="ECO:0000313" key="2">
    <source>
        <dbReference type="Proteomes" id="UP000013827"/>
    </source>
</evidence>
<dbReference type="KEGG" id="ehx:EMIHUDRAFT_211273"/>
<evidence type="ECO:0000313" key="1">
    <source>
        <dbReference type="EnsemblProtists" id="EOD15692"/>
    </source>
</evidence>
<reference evidence="2" key="1">
    <citation type="journal article" date="2013" name="Nature">
        <title>Pan genome of the phytoplankton Emiliania underpins its global distribution.</title>
        <authorList>
            <person name="Read B.A."/>
            <person name="Kegel J."/>
            <person name="Klute M.J."/>
            <person name="Kuo A."/>
            <person name="Lefebvre S.C."/>
            <person name="Maumus F."/>
            <person name="Mayer C."/>
            <person name="Miller J."/>
            <person name="Monier A."/>
            <person name="Salamov A."/>
            <person name="Young J."/>
            <person name="Aguilar M."/>
            <person name="Claverie J.M."/>
            <person name="Frickenhaus S."/>
            <person name="Gonzalez K."/>
            <person name="Herman E.K."/>
            <person name="Lin Y.C."/>
            <person name="Napier J."/>
            <person name="Ogata H."/>
            <person name="Sarno A.F."/>
            <person name="Shmutz J."/>
            <person name="Schroeder D."/>
            <person name="de Vargas C."/>
            <person name="Verret F."/>
            <person name="von Dassow P."/>
            <person name="Valentin K."/>
            <person name="Van de Peer Y."/>
            <person name="Wheeler G."/>
            <person name="Dacks J.B."/>
            <person name="Delwiche C.F."/>
            <person name="Dyhrman S.T."/>
            <person name="Glockner G."/>
            <person name="John U."/>
            <person name="Richards T."/>
            <person name="Worden A.Z."/>
            <person name="Zhang X."/>
            <person name="Grigoriev I.V."/>
            <person name="Allen A.E."/>
            <person name="Bidle K."/>
            <person name="Borodovsky M."/>
            <person name="Bowler C."/>
            <person name="Brownlee C."/>
            <person name="Cock J.M."/>
            <person name="Elias M."/>
            <person name="Gladyshev V.N."/>
            <person name="Groth M."/>
            <person name="Guda C."/>
            <person name="Hadaegh A."/>
            <person name="Iglesias-Rodriguez M.D."/>
            <person name="Jenkins J."/>
            <person name="Jones B.M."/>
            <person name="Lawson T."/>
            <person name="Leese F."/>
            <person name="Lindquist E."/>
            <person name="Lobanov A."/>
            <person name="Lomsadze A."/>
            <person name="Malik S.B."/>
            <person name="Marsh M.E."/>
            <person name="Mackinder L."/>
            <person name="Mock T."/>
            <person name="Mueller-Roeber B."/>
            <person name="Pagarete A."/>
            <person name="Parker M."/>
            <person name="Probert I."/>
            <person name="Quesneville H."/>
            <person name="Raines C."/>
            <person name="Rensing S.A."/>
            <person name="Riano-Pachon D.M."/>
            <person name="Richier S."/>
            <person name="Rokitta S."/>
            <person name="Shiraiwa Y."/>
            <person name="Soanes D.M."/>
            <person name="van der Giezen M."/>
            <person name="Wahlund T.M."/>
            <person name="Williams B."/>
            <person name="Wilson W."/>
            <person name="Wolfe G."/>
            <person name="Wurch L.L."/>
        </authorList>
    </citation>
    <scope>NUCLEOTIDE SEQUENCE</scope>
</reference>
<dbReference type="EnsemblProtists" id="EOD15692">
    <property type="protein sequence ID" value="EOD15692"/>
    <property type="gene ID" value="EMIHUDRAFT_211273"/>
</dbReference>
<organism evidence="1 2">
    <name type="scientific">Emiliania huxleyi (strain CCMP1516)</name>
    <dbReference type="NCBI Taxonomy" id="280463"/>
    <lineage>
        <taxon>Eukaryota</taxon>
        <taxon>Haptista</taxon>
        <taxon>Haptophyta</taxon>
        <taxon>Prymnesiophyceae</taxon>
        <taxon>Isochrysidales</taxon>
        <taxon>Noelaerhabdaceae</taxon>
        <taxon>Emiliania</taxon>
    </lineage>
</organism>
<dbReference type="RefSeq" id="XP_005768121.1">
    <property type="nucleotide sequence ID" value="XM_005768064.1"/>
</dbReference>
<dbReference type="AlphaFoldDB" id="A0A0D3IWQ7"/>
<protein>
    <recommendedName>
        <fullName evidence="3">Right handed beta helix domain-containing protein</fullName>
    </recommendedName>
</protein>
<dbReference type="InterPro" id="IPR011050">
    <property type="entry name" value="Pectin_lyase_fold/virulence"/>
</dbReference>
<sequence>MPPTARLRPDGGADATEYPSAAAALTAAATLGGGTVLLGAGTYREGTLHVPAGVSLLGEGAGSTVVEGSDGSAIVCAGSAVRVANLEARQPIDTPKAPAYALEVRGAAAGDGVSIDGCRLVAVSAARLSAAVLVHGSSASLSACTLEAPSSHGAVLAARGALRVSGGELARCGGCGFLVLSSCALTAEGVAVRGCRESALLLSGKAASATLRARRSDRPQDGRQAFSP</sequence>
<dbReference type="Gene3D" id="2.160.20.10">
    <property type="entry name" value="Single-stranded right-handed beta-helix, Pectin lyase-like"/>
    <property type="match status" value="1"/>
</dbReference>
<keyword evidence="2" id="KW-1185">Reference proteome</keyword>
<dbReference type="SUPFAM" id="SSF51126">
    <property type="entry name" value="Pectin lyase-like"/>
    <property type="match status" value="1"/>
</dbReference>
<dbReference type="Proteomes" id="UP000013827">
    <property type="component" value="Unassembled WGS sequence"/>
</dbReference>
<dbReference type="GeneID" id="17261844"/>